<feature type="domain" description="Nucleotidyl transferase" evidence="3">
    <location>
        <begin position="2"/>
        <end position="269"/>
    </location>
</feature>
<proteinExistence type="predicted"/>
<dbReference type="GO" id="GO:0005976">
    <property type="term" value="P:polysaccharide metabolic process"/>
    <property type="evidence" value="ECO:0007669"/>
    <property type="project" value="InterPro"/>
</dbReference>
<dbReference type="InterPro" id="IPR014710">
    <property type="entry name" value="RmlC-like_jellyroll"/>
</dbReference>
<dbReference type="GO" id="GO:0009298">
    <property type="term" value="P:GDP-mannose biosynthetic process"/>
    <property type="evidence" value="ECO:0007669"/>
    <property type="project" value="TreeGrafter"/>
</dbReference>
<dbReference type="PANTHER" id="PTHR46390:SF1">
    <property type="entry name" value="MANNOSE-1-PHOSPHATE GUANYLYLTRANSFERASE"/>
    <property type="match status" value="1"/>
</dbReference>
<dbReference type="Pfam" id="PF21621">
    <property type="entry name" value="MPI_cupin_dom"/>
    <property type="match status" value="1"/>
</dbReference>
<dbReference type="InterPro" id="IPR029044">
    <property type="entry name" value="Nucleotide-diphossugar_trans"/>
</dbReference>
<dbReference type="SUPFAM" id="SSF53448">
    <property type="entry name" value="Nucleotide-diphospho-sugar transferases"/>
    <property type="match status" value="1"/>
</dbReference>
<evidence type="ECO:0000313" key="9">
    <source>
        <dbReference type="Proteomes" id="UP000824164"/>
    </source>
</evidence>
<dbReference type="InterPro" id="IPR005835">
    <property type="entry name" value="NTP_transferase_dom"/>
</dbReference>
<evidence type="ECO:0000256" key="1">
    <source>
        <dbReference type="ARBA" id="ARBA00029741"/>
    </source>
</evidence>
<dbReference type="GO" id="GO:0004476">
    <property type="term" value="F:mannose-6-phosphate isomerase activity"/>
    <property type="evidence" value="ECO:0007669"/>
    <property type="project" value="InterPro"/>
</dbReference>
<name>A0A9D1HI69_9FIRM</name>
<dbReference type="InterPro" id="IPR049071">
    <property type="entry name" value="MPI_cupin_dom"/>
</dbReference>
<evidence type="ECO:0000259" key="7">
    <source>
        <dbReference type="Pfam" id="PF22640"/>
    </source>
</evidence>
<evidence type="ECO:0000259" key="5">
    <source>
        <dbReference type="Pfam" id="PF20511"/>
    </source>
</evidence>
<dbReference type="InterPro" id="IPR001538">
    <property type="entry name" value="Man6P_isomerase-2_C"/>
</dbReference>
<evidence type="ECO:0000259" key="6">
    <source>
        <dbReference type="Pfam" id="PF21621"/>
    </source>
</evidence>
<dbReference type="Pfam" id="PF00483">
    <property type="entry name" value="NTP_transferase"/>
    <property type="match status" value="1"/>
</dbReference>
<feature type="domain" description="Mannose-6-phosphate isomerase type II C-terminal" evidence="4">
    <location>
        <begin position="337"/>
        <end position="446"/>
    </location>
</feature>
<dbReference type="Gene3D" id="3.90.550.10">
    <property type="entry name" value="Spore Coat Polysaccharide Biosynthesis Protein SpsA, Chain A"/>
    <property type="match status" value="1"/>
</dbReference>
<accession>A0A9D1HI69</accession>
<reference evidence="8" key="2">
    <citation type="journal article" date="2021" name="PeerJ">
        <title>Extensive microbial diversity within the chicken gut microbiome revealed by metagenomics and culture.</title>
        <authorList>
            <person name="Gilroy R."/>
            <person name="Ravi A."/>
            <person name="Getino M."/>
            <person name="Pursley I."/>
            <person name="Horton D.L."/>
            <person name="Alikhan N.F."/>
            <person name="Baker D."/>
            <person name="Gharbi K."/>
            <person name="Hall N."/>
            <person name="Watson M."/>
            <person name="Adriaenssens E.M."/>
            <person name="Foster-Nyarko E."/>
            <person name="Jarju S."/>
            <person name="Secka A."/>
            <person name="Antonio M."/>
            <person name="Oren A."/>
            <person name="Chaudhuri R.R."/>
            <person name="La Ragione R."/>
            <person name="Hildebrand F."/>
            <person name="Pallen M.J."/>
        </authorList>
    </citation>
    <scope>NUCLEOTIDE SEQUENCE</scope>
    <source>
        <strain evidence="8">CHK187-14744</strain>
    </source>
</reference>
<dbReference type="CDD" id="cd07010">
    <property type="entry name" value="cupin_PMI_type_I_N_bac"/>
    <property type="match status" value="1"/>
</dbReference>
<protein>
    <recommendedName>
        <fullName evidence="1">Phosphohexomutase</fullName>
    </recommendedName>
    <alternativeName>
        <fullName evidence="2">Phosphomannose isomerase</fullName>
    </alternativeName>
</protein>
<dbReference type="CDD" id="cd02213">
    <property type="entry name" value="cupin_PMI_typeII_C"/>
    <property type="match status" value="1"/>
</dbReference>
<feature type="domain" description="Mannose-6-phosphate isomerase cupin" evidence="6">
    <location>
        <begin position="704"/>
        <end position="776"/>
    </location>
</feature>
<dbReference type="InterPro" id="IPR054566">
    <property type="entry name" value="ManC/GMP-like_b-helix"/>
</dbReference>
<dbReference type="InterPro" id="IPR046457">
    <property type="entry name" value="PMI_typeI_cat"/>
</dbReference>
<reference evidence="8" key="1">
    <citation type="submission" date="2020-10" db="EMBL/GenBank/DDBJ databases">
        <authorList>
            <person name="Gilroy R."/>
        </authorList>
    </citation>
    <scope>NUCLEOTIDE SEQUENCE</scope>
    <source>
        <strain evidence="8">CHK187-14744</strain>
    </source>
</reference>
<dbReference type="Pfam" id="PF01050">
    <property type="entry name" value="MannoseP_isomer"/>
    <property type="match status" value="1"/>
</dbReference>
<feature type="domain" description="Phosphomannose isomerase type I catalytic" evidence="5">
    <location>
        <begin position="459"/>
        <end position="566"/>
    </location>
</feature>
<dbReference type="PANTHER" id="PTHR46390">
    <property type="entry name" value="MANNOSE-1-PHOSPHATE GUANYLYLTRANSFERASE"/>
    <property type="match status" value="1"/>
</dbReference>
<feature type="domain" description="MannoseP isomerase/GMP-like beta-helix" evidence="7">
    <location>
        <begin position="287"/>
        <end position="329"/>
    </location>
</feature>
<gene>
    <name evidence="8" type="ORF">IAB63_10730</name>
</gene>
<dbReference type="GO" id="GO:0008270">
    <property type="term" value="F:zinc ion binding"/>
    <property type="evidence" value="ECO:0007669"/>
    <property type="project" value="InterPro"/>
</dbReference>
<evidence type="ECO:0000259" key="3">
    <source>
        <dbReference type="Pfam" id="PF00483"/>
    </source>
</evidence>
<dbReference type="Pfam" id="PF20511">
    <property type="entry name" value="PMI_typeI_cat"/>
    <property type="match status" value="1"/>
</dbReference>
<dbReference type="AlphaFoldDB" id="A0A9D1HI69"/>
<evidence type="ECO:0000259" key="4">
    <source>
        <dbReference type="Pfam" id="PF01050"/>
    </source>
</evidence>
<dbReference type="EMBL" id="DVLT01000069">
    <property type="protein sequence ID" value="HIU03713.1"/>
    <property type="molecule type" value="Genomic_DNA"/>
</dbReference>
<dbReference type="Proteomes" id="UP000824164">
    <property type="component" value="Unassembled WGS sequence"/>
</dbReference>
<dbReference type="Gene3D" id="2.60.120.10">
    <property type="entry name" value="Jelly Rolls"/>
    <property type="match status" value="3"/>
</dbReference>
<organism evidence="8 9">
    <name type="scientific">Candidatus Onthocola gallistercoris</name>
    <dbReference type="NCBI Taxonomy" id="2840876"/>
    <lineage>
        <taxon>Bacteria</taxon>
        <taxon>Bacillati</taxon>
        <taxon>Bacillota</taxon>
        <taxon>Bacilli</taxon>
        <taxon>Candidatus Onthocola</taxon>
    </lineage>
</organism>
<dbReference type="InterPro" id="IPR011051">
    <property type="entry name" value="RmlC_Cupin_sf"/>
</dbReference>
<dbReference type="GO" id="GO:0004475">
    <property type="term" value="F:mannose-1-phosphate guanylyltransferase (GTP) activity"/>
    <property type="evidence" value="ECO:0007669"/>
    <property type="project" value="TreeGrafter"/>
</dbReference>
<dbReference type="Pfam" id="PF22640">
    <property type="entry name" value="ManC_GMP_beta-helix"/>
    <property type="match status" value="1"/>
</dbReference>
<sequence length="777" mass="89612">MKCIILAGGKGNSLWPLSREKYPKQFMNIRRNRSLLQETIAKNIPFCDEFIITTNKDYHFIVENQMKDFQGLRYRCFLEEVGKKTAPAIALACMCLNPSELVFIVSADQVIEGDDYKDTIIEAQQLARQGMLVTFGSKPDHPHTGYGYILHDGQKVLAFKEKPEVEEAKAFIADGHYLWNSGNCMFQAGAFLHELEQQAPEVYRSCRECLRHLDISKRDVLLMKYLTRDIPSVSVEKAVFEKSDHVRVIESHIKWHDIGDLENLTEFVPENENEYIIKENCEDVVVINRTEDHLVVVNGMQDAVVINTDDAVYVSRKEASRDIKKIMEENGEKYKDFFENHRLRFKSWGTSEVLDRNENFQVKRLIIYPGKIHALHKHDMRSEQWTVVQGIGTITIGKETKDYYPKESVYVPVGVEHAVSNYQNEDLILIEVSVGSEISEEDSVRIGRRAEPVLGSTSMIRLEPAFKDYLWGGTRLKDVYHKKCDYDIVAESWELSAHKDGQSTVGNGRYKGMLFSEYLKKIGRDAWGWKCQAFERFPILIKLIDAKQPLSIQVHPDDEFALREENEYGKNEMWHIMECDEESYIYYGVNRDITKQELVERIKANTILEVLNKIKVHKGDTFFVDAGTIHAIGPGILLCEIQQNSNCTYRLYDFARKDKYGHYRELHVDKAKEVSNLTAREVVSSDSAKNIQEFSGYELEKLGTCKYFESNKYQVFTETEFEMNDASFCAVVILEGQGFIRCEDETFKFNAADTFFIPAGKKKVLVRGKCSFIETHI</sequence>
<dbReference type="SUPFAM" id="SSF51182">
    <property type="entry name" value="RmlC-like cupins"/>
    <property type="match status" value="2"/>
</dbReference>
<comment type="caution">
    <text evidence="8">The sequence shown here is derived from an EMBL/GenBank/DDBJ whole genome shotgun (WGS) entry which is preliminary data.</text>
</comment>
<evidence type="ECO:0000313" key="8">
    <source>
        <dbReference type="EMBL" id="HIU03713.1"/>
    </source>
</evidence>
<dbReference type="InterPro" id="IPR051161">
    <property type="entry name" value="Mannose-6P_isomerase_type2"/>
</dbReference>
<evidence type="ECO:0000256" key="2">
    <source>
        <dbReference type="ARBA" id="ARBA00030762"/>
    </source>
</evidence>